<evidence type="ECO:0000313" key="3">
    <source>
        <dbReference type="Proteomes" id="UP001620626"/>
    </source>
</evidence>
<proteinExistence type="predicted"/>
<gene>
    <name evidence="2" type="ORF">niasHT_006271</name>
</gene>
<dbReference type="Proteomes" id="UP001620626">
    <property type="component" value="Unassembled WGS sequence"/>
</dbReference>
<name>A0ABD2M3B6_9BILA</name>
<evidence type="ECO:0000313" key="2">
    <source>
        <dbReference type="EMBL" id="KAL3122017.1"/>
    </source>
</evidence>
<reference evidence="2 3" key="1">
    <citation type="submission" date="2024-10" db="EMBL/GenBank/DDBJ databases">
        <authorList>
            <person name="Kim D."/>
        </authorList>
    </citation>
    <scope>NUCLEOTIDE SEQUENCE [LARGE SCALE GENOMIC DNA]</scope>
    <source>
        <strain evidence="2">BH-2024</strain>
    </source>
</reference>
<dbReference type="InterPro" id="IPR009689">
    <property type="entry name" value="DUF1280"/>
</dbReference>
<feature type="coiled-coil region" evidence="1">
    <location>
        <begin position="111"/>
        <end position="138"/>
    </location>
</feature>
<keyword evidence="3" id="KW-1185">Reference proteome</keyword>
<evidence type="ECO:0000256" key="1">
    <source>
        <dbReference type="SAM" id="Coils"/>
    </source>
</evidence>
<dbReference type="AlphaFoldDB" id="A0ABD2M3B6"/>
<comment type="caution">
    <text evidence="2">The sequence shown here is derived from an EMBL/GenBank/DDBJ whole genome shotgun (WGS) entry which is preliminary data.</text>
</comment>
<dbReference type="Pfam" id="PF06918">
    <property type="entry name" value="DUF1280"/>
    <property type="match status" value="1"/>
</dbReference>
<organism evidence="2 3">
    <name type="scientific">Heterodera trifolii</name>
    <dbReference type="NCBI Taxonomy" id="157864"/>
    <lineage>
        <taxon>Eukaryota</taxon>
        <taxon>Metazoa</taxon>
        <taxon>Ecdysozoa</taxon>
        <taxon>Nematoda</taxon>
        <taxon>Chromadorea</taxon>
        <taxon>Rhabditida</taxon>
        <taxon>Tylenchina</taxon>
        <taxon>Tylenchomorpha</taxon>
        <taxon>Tylenchoidea</taxon>
        <taxon>Heteroderidae</taxon>
        <taxon>Heteroderinae</taxon>
        <taxon>Heterodera</taxon>
    </lineage>
</organism>
<sequence>MKQSESGRNGAGSLLKKAVRRQKVHGKLPRLHQQLGREHRPRQCHRHRMLKFAIDQIKVTFNNPIRRHVRVRPATADKATGTAFRAAVQSTQTLFETVNCATQTETELVSIQKLCAELNKAKRQIGTLERQLQKKTRRQERINPILDIQVTLMLGFSWRQRQQLKNTLINIRDDTTTGGMDFLASTHEVNGLRRRLKVMLALKWCKVLAKRVETLRSQGRLKEFDKKLLLAIVGDRGCGTVKNALQIGNLLTYVNSPKNLTLIAFWKAPENRSEMEMRLAPVLEQLE</sequence>
<protein>
    <submittedName>
        <fullName evidence="2">Uncharacterized protein</fullName>
    </submittedName>
</protein>
<accession>A0ABD2M3B6</accession>
<keyword evidence="1" id="KW-0175">Coiled coil</keyword>
<dbReference type="EMBL" id="JBICBT010000163">
    <property type="protein sequence ID" value="KAL3122017.1"/>
    <property type="molecule type" value="Genomic_DNA"/>
</dbReference>